<evidence type="ECO:0000313" key="1">
    <source>
        <dbReference type="EMBL" id="GAA2624767.1"/>
    </source>
</evidence>
<protein>
    <submittedName>
        <fullName evidence="1">Uncharacterized protein</fullName>
    </submittedName>
</protein>
<evidence type="ECO:0000313" key="2">
    <source>
        <dbReference type="Proteomes" id="UP001501509"/>
    </source>
</evidence>
<comment type="caution">
    <text evidence="1">The sequence shown here is derived from an EMBL/GenBank/DDBJ whole genome shotgun (WGS) entry which is preliminary data.</text>
</comment>
<gene>
    <name evidence="1" type="ORF">GCM10010411_71610</name>
</gene>
<dbReference type="EMBL" id="BAAATD010000012">
    <property type="protein sequence ID" value="GAA2624767.1"/>
    <property type="molecule type" value="Genomic_DNA"/>
</dbReference>
<accession>A0ABN3QEY4</accession>
<name>A0ABN3QEY4_9ACTN</name>
<dbReference type="RefSeq" id="WP_344546930.1">
    <property type="nucleotide sequence ID" value="NZ_BAAATD010000012.1"/>
</dbReference>
<sequence length="123" mass="13067">MDQNTNAADQEWAPDACTLPTAERPLRTAEFDKVFTKTVTRAEFMEPARLRLSLSAGPRATGEIAALLAAETACCSFFTFTLTIAAETTSLEVTVPARRTDVLNGFAAQARAAITARAEAGVG</sequence>
<proteinExistence type="predicted"/>
<reference evidence="1 2" key="1">
    <citation type="journal article" date="2019" name="Int. J. Syst. Evol. Microbiol.">
        <title>The Global Catalogue of Microorganisms (GCM) 10K type strain sequencing project: providing services to taxonomists for standard genome sequencing and annotation.</title>
        <authorList>
            <consortium name="The Broad Institute Genomics Platform"/>
            <consortium name="The Broad Institute Genome Sequencing Center for Infectious Disease"/>
            <person name="Wu L."/>
            <person name="Ma J."/>
        </authorList>
    </citation>
    <scope>NUCLEOTIDE SEQUENCE [LARGE SCALE GENOMIC DNA]</scope>
    <source>
        <strain evidence="1 2">JCM 6833</strain>
    </source>
</reference>
<dbReference type="Proteomes" id="UP001501509">
    <property type="component" value="Unassembled WGS sequence"/>
</dbReference>
<keyword evidence="2" id="KW-1185">Reference proteome</keyword>
<organism evidence="1 2">
    <name type="scientific">Actinomadura fulvescens</name>
    <dbReference type="NCBI Taxonomy" id="46160"/>
    <lineage>
        <taxon>Bacteria</taxon>
        <taxon>Bacillati</taxon>
        <taxon>Actinomycetota</taxon>
        <taxon>Actinomycetes</taxon>
        <taxon>Streptosporangiales</taxon>
        <taxon>Thermomonosporaceae</taxon>
        <taxon>Actinomadura</taxon>
    </lineage>
</organism>